<accession>A0A448ZDN6</accession>
<name>A0A448ZDN6_9STRA</name>
<dbReference type="Proteomes" id="UP000291116">
    <property type="component" value="Unassembled WGS sequence"/>
</dbReference>
<keyword evidence="2" id="KW-1185">Reference proteome</keyword>
<dbReference type="AlphaFoldDB" id="A0A448ZDN6"/>
<reference evidence="1 2" key="1">
    <citation type="submission" date="2019-01" db="EMBL/GenBank/DDBJ databases">
        <authorList>
            <person name="Ferrante I. M."/>
        </authorList>
    </citation>
    <scope>NUCLEOTIDE SEQUENCE [LARGE SCALE GENOMIC DNA]</scope>
    <source>
        <strain evidence="1 2">B856</strain>
    </source>
</reference>
<sequence>MVYQTKATIVTMWMSLTSITLIKSKPTKQRNAKRIPSLKKTHSLTNRVHVQQHSLQQKAHHMDPTIPLKIVL</sequence>
<gene>
    <name evidence="1" type="ORF">PSNMU_V1.4_AUG-EV-PASAV3_0069560</name>
</gene>
<proteinExistence type="predicted"/>
<evidence type="ECO:0000313" key="1">
    <source>
        <dbReference type="EMBL" id="VEU40147.1"/>
    </source>
</evidence>
<organism evidence="1 2">
    <name type="scientific">Pseudo-nitzschia multistriata</name>
    <dbReference type="NCBI Taxonomy" id="183589"/>
    <lineage>
        <taxon>Eukaryota</taxon>
        <taxon>Sar</taxon>
        <taxon>Stramenopiles</taxon>
        <taxon>Ochrophyta</taxon>
        <taxon>Bacillariophyta</taxon>
        <taxon>Bacillariophyceae</taxon>
        <taxon>Bacillariophycidae</taxon>
        <taxon>Bacillariales</taxon>
        <taxon>Bacillariaceae</taxon>
        <taxon>Pseudo-nitzschia</taxon>
    </lineage>
</organism>
<evidence type="ECO:0000313" key="2">
    <source>
        <dbReference type="Proteomes" id="UP000291116"/>
    </source>
</evidence>
<protein>
    <submittedName>
        <fullName evidence="1">Uncharacterized protein</fullName>
    </submittedName>
</protein>
<dbReference type="EMBL" id="CAACVS010000259">
    <property type="protein sequence ID" value="VEU40147.1"/>
    <property type="molecule type" value="Genomic_DNA"/>
</dbReference>